<dbReference type="HOGENOM" id="CLU_001832_5_6_11"/>
<dbReference type="GO" id="GO:0003676">
    <property type="term" value="F:nucleic acid binding"/>
    <property type="evidence" value="ECO:0007669"/>
    <property type="project" value="InterPro"/>
</dbReference>
<evidence type="ECO:0000256" key="3">
    <source>
        <dbReference type="ARBA" id="ARBA00022806"/>
    </source>
</evidence>
<organism evidence="8 9">
    <name type="scientific">Acidipropionibacterium acidipropionici (strain ATCC 4875 / DSM 20272 / JCM 6432 / NBRC 12425 / NCIMB 8070 / 4)</name>
    <name type="common">Propionibacterium acidipropionici</name>
    <dbReference type="NCBI Taxonomy" id="1171373"/>
    <lineage>
        <taxon>Bacteria</taxon>
        <taxon>Bacillati</taxon>
        <taxon>Actinomycetota</taxon>
        <taxon>Actinomycetes</taxon>
        <taxon>Propionibacteriales</taxon>
        <taxon>Propionibacteriaceae</taxon>
        <taxon>Acidipropionibacterium</taxon>
    </lineage>
</organism>
<dbReference type="GO" id="GO:0004386">
    <property type="term" value="F:helicase activity"/>
    <property type="evidence" value="ECO:0007669"/>
    <property type="project" value="UniProtKB-KW"/>
</dbReference>
<dbReference type="SMART" id="SM00847">
    <property type="entry name" value="HA2"/>
    <property type="match status" value="1"/>
</dbReference>
<dbReference type="KEGG" id="pbo:PACID_04980"/>
<dbReference type="PIRSF" id="PIRSF005496">
    <property type="entry name" value="ATP_hel_hrpB"/>
    <property type="match status" value="1"/>
</dbReference>
<sequence>MIDLERIGAGLPVADHADRLRDALAGRRLVVQAPPGTGKTTFVPPLVATTVPGRVVVTQPRRIAARAAARRLASLTGTRAGALAAHTVRGESTLTPSTRVEFVTTGVLVQRLLRDPELTGVDAVILDEVHERHLDADLALAMVCELAELRDDLTVAAMSATLDAPMWAGLLGAGSTGEGGPAPVVEIPSVLHPLEVRWAPTPGSATDARGVRRAFIDHVVAQTALAFAAEEPAEREEGNGALVFMPGAREVDAVVAGLRGRDDLAGVDVMALYGRMDARAQDAALKPSDRPRIVVATSVAESSLTVPGVRLVIDSGLSREPRLDRGRQMTGLVTVRESQASATQRAGRAARLGPGVAVRCLRHEDWAGMAPEAPPEAEHADLVGPLLTLACWGTPRGEGMALPGALPPDRVAEAEEELRGLGAVDAEGRATPRGRDLAQIPADPRLARALTDARGIGSRAAAEVVAMLASDEPAADGDLVALLRALRSGRHPGSRSWKQQARRLESLVPRAAAAETTADVQVGTVVALAHPGWIARRRDNGGYLLVSGTGADLPRGSSLTGQEWLAVAETSRVAGRGSGALIRAAVPIDEGLALEAAAGYEATEDRARWRAGRVSGRRVHRLGAVTLTSTPVKATRAAARRAVADALAEEGLGIDGHGIFTWSRGAIELRRRLGLLHRVIGDPWPAMAEESLAARAEEWLGPELDALARGRGAGGASMASALRRLLPWPAAAHLDELVPESVVVPTGSHIRLEYPEVGSDLAPVLAVKLQECFGWTTGPTVCDGRVRVVLHLLSPARRPLAVTDDLASFWVNAYPQVRAENRGRYIKHPWPEDPLTAPPQRGTKKSGR</sequence>
<dbReference type="RefSeq" id="WP_015069254.1">
    <property type="nucleotide sequence ID" value="NC_019395.1"/>
</dbReference>
<evidence type="ECO:0000256" key="2">
    <source>
        <dbReference type="ARBA" id="ARBA00022801"/>
    </source>
</evidence>
<feature type="domain" description="Helicase ATP-binding" evidence="6">
    <location>
        <begin position="20"/>
        <end position="163"/>
    </location>
</feature>
<dbReference type="Gene3D" id="3.40.50.300">
    <property type="entry name" value="P-loop containing nucleotide triphosphate hydrolases"/>
    <property type="match status" value="2"/>
</dbReference>
<keyword evidence="2" id="KW-0378">Hydrolase</keyword>
<dbReference type="Pfam" id="PF08482">
    <property type="entry name" value="HrpB_C"/>
    <property type="match status" value="1"/>
</dbReference>
<dbReference type="GO" id="GO:0016787">
    <property type="term" value="F:hydrolase activity"/>
    <property type="evidence" value="ECO:0007669"/>
    <property type="project" value="UniProtKB-KW"/>
</dbReference>
<dbReference type="PANTHER" id="PTHR43519">
    <property type="entry name" value="ATP-DEPENDENT RNA HELICASE HRPB"/>
    <property type="match status" value="1"/>
</dbReference>
<dbReference type="Gene3D" id="1.20.120.1080">
    <property type="match status" value="1"/>
</dbReference>
<dbReference type="SMART" id="SM00490">
    <property type="entry name" value="HELICc"/>
    <property type="match status" value="1"/>
</dbReference>
<dbReference type="InterPro" id="IPR010225">
    <property type="entry name" value="HrpB"/>
</dbReference>
<evidence type="ECO:0000313" key="8">
    <source>
        <dbReference type="EMBL" id="AFV88339.1"/>
    </source>
</evidence>
<dbReference type="GO" id="GO:0005524">
    <property type="term" value="F:ATP binding"/>
    <property type="evidence" value="ECO:0007669"/>
    <property type="project" value="UniProtKB-KW"/>
</dbReference>
<keyword evidence="1" id="KW-0547">Nucleotide-binding</keyword>
<evidence type="ECO:0000259" key="6">
    <source>
        <dbReference type="PROSITE" id="PS51192"/>
    </source>
</evidence>
<dbReference type="Proteomes" id="UP000000214">
    <property type="component" value="Chromosome"/>
</dbReference>
<dbReference type="InterPro" id="IPR007502">
    <property type="entry name" value="Helicase-assoc_dom"/>
</dbReference>
<dbReference type="AlphaFoldDB" id="K7RKB6"/>
<gene>
    <name evidence="8" type="ordered locus">PACID_04980</name>
</gene>
<evidence type="ECO:0000313" key="9">
    <source>
        <dbReference type="Proteomes" id="UP000000214"/>
    </source>
</evidence>
<protein>
    <submittedName>
        <fullName evidence="8">ATP-dependent helicase</fullName>
    </submittedName>
</protein>
<dbReference type="Pfam" id="PF00270">
    <property type="entry name" value="DEAD"/>
    <property type="match status" value="1"/>
</dbReference>
<dbReference type="InterPro" id="IPR013689">
    <property type="entry name" value="RNA_helicase_ATP-dep_HrpB_C"/>
</dbReference>
<proteinExistence type="predicted"/>
<dbReference type="InterPro" id="IPR001650">
    <property type="entry name" value="Helicase_C-like"/>
</dbReference>
<evidence type="ECO:0000256" key="4">
    <source>
        <dbReference type="ARBA" id="ARBA00022840"/>
    </source>
</evidence>
<dbReference type="NCBIfam" id="TIGR01970">
    <property type="entry name" value="DEAH_box_HrpB"/>
    <property type="match status" value="1"/>
</dbReference>
<dbReference type="SUPFAM" id="SSF52540">
    <property type="entry name" value="P-loop containing nucleoside triphosphate hydrolases"/>
    <property type="match status" value="1"/>
</dbReference>
<dbReference type="InterPro" id="IPR027417">
    <property type="entry name" value="P-loop_NTPase"/>
</dbReference>
<evidence type="ECO:0000256" key="5">
    <source>
        <dbReference type="SAM" id="MobiDB-lite"/>
    </source>
</evidence>
<dbReference type="Pfam" id="PF00271">
    <property type="entry name" value="Helicase_C"/>
    <property type="match status" value="1"/>
</dbReference>
<name>K7RKB6_ACIA4</name>
<dbReference type="SMART" id="SM00487">
    <property type="entry name" value="DEXDc"/>
    <property type="match status" value="1"/>
</dbReference>
<feature type="domain" description="Helicase C-terminal" evidence="7">
    <location>
        <begin position="220"/>
        <end position="393"/>
    </location>
</feature>
<dbReference type="CDD" id="cd18791">
    <property type="entry name" value="SF2_C_RHA"/>
    <property type="match status" value="1"/>
</dbReference>
<keyword evidence="4" id="KW-0067">ATP-binding</keyword>
<evidence type="ECO:0000259" key="7">
    <source>
        <dbReference type="PROSITE" id="PS51194"/>
    </source>
</evidence>
<dbReference type="eggNOG" id="COG1643">
    <property type="taxonomic scope" value="Bacteria"/>
</dbReference>
<dbReference type="PANTHER" id="PTHR43519:SF1">
    <property type="entry name" value="ATP-DEPENDENT RNA HELICASE HRPB"/>
    <property type="match status" value="1"/>
</dbReference>
<accession>K7RKB6</accession>
<feature type="region of interest" description="Disordered" evidence="5">
    <location>
        <begin position="828"/>
        <end position="848"/>
    </location>
</feature>
<evidence type="ECO:0000256" key="1">
    <source>
        <dbReference type="ARBA" id="ARBA00022741"/>
    </source>
</evidence>
<dbReference type="PATRIC" id="fig|1171373.8.peg.502"/>
<reference evidence="8 9" key="1">
    <citation type="journal article" date="2012" name="BMC Genomics">
        <title>The genome sequence of Propionibacterium acidipropionici provides insights into its biotechnological and industrial potential.</title>
        <authorList>
            <person name="Parizzi L.P."/>
            <person name="Grassi M.C."/>
            <person name="Llerena L.A."/>
            <person name="Carazzolle M.F."/>
            <person name="Queiroz V.L."/>
            <person name="Lunardi I."/>
            <person name="Zeidler A.F."/>
            <person name="Teixeira P.J."/>
            <person name="Mieczkowski P."/>
            <person name="Rincones J."/>
            <person name="Pereira G.A."/>
        </authorList>
    </citation>
    <scope>NUCLEOTIDE SEQUENCE [LARGE SCALE GENOMIC DNA]</scope>
    <source>
        <strain evidence="9">ATCC 4875 / DSM 20272 / JCM 6432 / NBRC 12425 / NCIMB 8070</strain>
    </source>
</reference>
<dbReference type="EMBL" id="CP003493">
    <property type="protein sequence ID" value="AFV88339.1"/>
    <property type="molecule type" value="Genomic_DNA"/>
</dbReference>
<dbReference type="InterPro" id="IPR014001">
    <property type="entry name" value="Helicase_ATP-bd"/>
</dbReference>
<dbReference type="InterPro" id="IPR011545">
    <property type="entry name" value="DEAD/DEAH_box_helicase_dom"/>
</dbReference>
<dbReference type="PROSITE" id="PS51194">
    <property type="entry name" value="HELICASE_CTER"/>
    <property type="match status" value="1"/>
</dbReference>
<keyword evidence="3 8" id="KW-0347">Helicase</keyword>
<dbReference type="STRING" id="1171373.PACID_04980"/>
<dbReference type="PROSITE" id="PS51192">
    <property type="entry name" value="HELICASE_ATP_BIND_1"/>
    <property type="match status" value="1"/>
</dbReference>